<reference evidence="2" key="1">
    <citation type="submission" date="2017-04" db="EMBL/GenBank/DDBJ databases">
        <authorList>
            <person name="Varghese N."/>
            <person name="Submissions S."/>
        </authorList>
    </citation>
    <scope>NUCLEOTIDE SEQUENCE [LARGE SCALE GENOMIC DNA]</scope>
    <source>
        <strain evidence="2">VKM Ac-2121</strain>
    </source>
</reference>
<dbReference type="EMBL" id="FXBM01000001">
    <property type="protein sequence ID" value="SMH30360.1"/>
    <property type="molecule type" value="Genomic_DNA"/>
</dbReference>
<dbReference type="STRING" id="1891671.SAMN06295885_0420"/>
<evidence type="ECO:0000313" key="2">
    <source>
        <dbReference type="Proteomes" id="UP000193711"/>
    </source>
</evidence>
<protein>
    <recommendedName>
        <fullName evidence="3">DUF559 domain-containing protein</fullName>
    </recommendedName>
</protein>
<organism evidence="1 2">
    <name type="scientific">Rathayibacter oskolensis</name>
    <dbReference type="NCBI Taxonomy" id="1891671"/>
    <lineage>
        <taxon>Bacteria</taxon>
        <taxon>Bacillati</taxon>
        <taxon>Actinomycetota</taxon>
        <taxon>Actinomycetes</taxon>
        <taxon>Micrococcales</taxon>
        <taxon>Microbacteriaceae</taxon>
        <taxon>Rathayibacter</taxon>
    </lineage>
</organism>
<dbReference type="Proteomes" id="UP000193711">
    <property type="component" value="Unassembled WGS sequence"/>
</dbReference>
<accession>A0A1X7MZM5</accession>
<dbReference type="AlphaFoldDB" id="A0A1X7MZM5"/>
<name>A0A1X7MZM5_9MICO</name>
<dbReference type="SUPFAM" id="SSF52980">
    <property type="entry name" value="Restriction endonuclease-like"/>
    <property type="match status" value="1"/>
</dbReference>
<gene>
    <name evidence="1" type="ORF">SAMN06295885_0420</name>
</gene>
<dbReference type="InterPro" id="IPR011335">
    <property type="entry name" value="Restrct_endonuc-II-like"/>
</dbReference>
<keyword evidence="2" id="KW-1185">Reference proteome</keyword>
<evidence type="ECO:0000313" key="1">
    <source>
        <dbReference type="EMBL" id="SMH30360.1"/>
    </source>
</evidence>
<sequence length="312" mass="34908">MSDRAGILVRMTGIDLGTFTRREALQKGVTDAQLRSPRLASPFHGVRTSVLPITHLDRARAYRPRLRPTQFYSHLTAAEIWGVPLPSRSAEDDPIHVGALVPHRPPRTRGVVGHTLGAEHVEVVERWGMPVLTAATTWMTLATLLTDRDLLAAADHLLLAPRYESRTDDRPYTTLSELEARLEGFRGRGRKRLLEALHLASTRAASRRETWLRSLLHEAGLPAPEVNAEIWDGGVLIAVGDLVFRRWKVLAEYDGGQHRTDDAQFARDRERSLRLQLAGWIIVVVRAEGLGRGRSRTVSEVKQALSAHGWRP</sequence>
<evidence type="ECO:0008006" key="3">
    <source>
        <dbReference type="Google" id="ProtNLM"/>
    </source>
</evidence>
<proteinExistence type="predicted"/>